<name>A0ABV0NDK3_9TELE</name>
<accession>A0ABV0NDK3</accession>
<dbReference type="Proteomes" id="UP001476798">
    <property type="component" value="Unassembled WGS sequence"/>
</dbReference>
<keyword evidence="3" id="KW-1185">Reference proteome</keyword>
<organism evidence="2 3">
    <name type="scientific">Goodea atripinnis</name>
    <dbReference type="NCBI Taxonomy" id="208336"/>
    <lineage>
        <taxon>Eukaryota</taxon>
        <taxon>Metazoa</taxon>
        <taxon>Chordata</taxon>
        <taxon>Craniata</taxon>
        <taxon>Vertebrata</taxon>
        <taxon>Euteleostomi</taxon>
        <taxon>Actinopterygii</taxon>
        <taxon>Neopterygii</taxon>
        <taxon>Teleostei</taxon>
        <taxon>Neoteleostei</taxon>
        <taxon>Acanthomorphata</taxon>
        <taxon>Ovalentaria</taxon>
        <taxon>Atherinomorphae</taxon>
        <taxon>Cyprinodontiformes</taxon>
        <taxon>Goodeidae</taxon>
        <taxon>Goodea</taxon>
    </lineage>
</organism>
<proteinExistence type="predicted"/>
<keyword evidence="1" id="KW-0472">Membrane</keyword>
<evidence type="ECO:0000313" key="2">
    <source>
        <dbReference type="EMBL" id="MEQ2169490.1"/>
    </source>
</evidence>
<sequence length="129" mass="14296">MSMAIREKGMSITGIGISLCPFPPPDLPTVKGAELCFKVMYPFCGQRAARKASAISAASFEVVGLRSFTQVRRSWLRTLKNCSITTTSPICSFVFFFGIIHFSYRSLRRVRSSLGVSLYFTVVARNLAL</sequence>
<comment type="caution">
    <text evidence="2">The sequence shown here is derived from an EMBL/GenBank/DDBJ whole genome shotgun (WGS) entry which is preliminary data.</text>
</comment>
<feature type="transmembrane region" description="Helical" evidence="1">
    <location>
        <begin position="82"/>
        <end position="104"/>
    </location>
</feature>
<keyword evidence="1" id="KW-1133">Transmembrane helix</keyword>
<evidence type="ECO:0000313" key="3">
    <source>
        <dbReference type="Proteomes" id="UP001476798"/>
    </source>
</evidence>
<keyword evidence="1" id="KW-0812">Transmembrane</keyword>
<reference evidence="2 3" key="1">
    <citation type="submission" date="2021-06" db="EMBL/GenBank/DDBJ databases">
        <authorList>
            <person name="Palmer J.M."/>
        </authorList>
    </citation>
    <scope>NUCLEOTIDE SEQUENCE [LARGE SCALE GENOMIC DNA]</scope>
    <source>
        <strain evidence="2 3">GA_2019</strain>
        <tissue evidence="2">Muscle</tissue>
    </source>
</reference>
<gene>
    <name evidence="2" type="ORF">GOODEAATRI_025720</name>
</gene>
<dbReference type="EMBL" id="JAHRIO010033052">
    <property type="protein sequence ID" value="MEQ2169490.1"/>
    <property type="molecule type" value="Genomic_DNA"/>
</dbReference>
<protein>
    <submittedName>
        <fullName evidence="2">Uncharacterized protein</fullName>
    </submittedName>
</protein>
<evidence type="ECO:0000256" key="1">
    <source>
        <dbReference type="SAM" id="Phobius"/>
    </source>
</evidence>